<keyword evidence="5" id="KW-1185">Reference proteome</keyword>
<feature type="domain" description="Methyltransferase" evidence="3">
    <location>
        <begin position="62"/>
        <end position="164"/>
    </location>
</feature>
<dbReference type="SUPFAM" id="SSF53335">
    <property type="entry name" value="S-adenosyl-L-methionine-dependent methyltransferases"/>
    <property type="match status" value="1"/>
</dbReference>
<dbReference type="PANTHER" id="PTHR43861:SF1">
    <property type="entry name" value="TRANS-ACONITATE 2-METHYLTRANSFERASE"/>
    <property type="match status" value="1"/>
</dbReference>
<dbReference type="GO" id="GO:0032259">
    <property type="term" value="P:methylation"/>
    <property type="evidence" value="ECO:0007669"/>
    <property type="project" value="UniProtKB-KW"/>
</dbReference>
<evidence type="ECO:0000256" key="2">
    <source>
        <dbReference type="ARBA" id="ARBA00022679"/>
    </source>
</evidence>
<dbReference type="Pfam" id="PF13649">
    <property type="entry name" value="Methyltransf_25"/>
    <property type="match status" value="1"/>
</dbReference>
<dbReference type="EMBL" id="DS989843">
    <property type="protein sequence ID" value="EDX77699.1"/>
    <property type="molecule type" value="Genomic_DNA"/>
</dbReference>
<dbReference type="RefSeq" id="WP_006098960.1">
    <property type="nucleotide sequence ID" value="NZ_DS989843.1"/>
</dbReference>
<reference evidence="4 5" key="1">
    <citation type="submission" date="2008-07" db="EMBL/GenBank/DDBJ databases">
        <authorList>
            <person name="Tandeau de Marsac N."/>
            <person name="Ferriera S."/>
            <person name="Johnson J."/>
            <person name="Kravitz S."/>
            <person name="Beeson K."/>
            <person name="Sutton G."/>
            <person name="Rogers Y.-H."/>
            <person name="Friedman R."/>
            <person name="Frazier M."/>
            <person name="Venter J.C."/>
        </authorList>
    </citation>
    <scope>NUCLEOTIDE SEQUENCE [LARGE SCALE GENOMIC DNA]</scope>
    <source>
        <strain evidence="4 5">PCC 7420</strain>
    </source>
</reference>
<evidence type="ECO:0000259" key="3">
    <source>
        <dbReference type="Pfam" id="PF13649"/>
    </source>
</evidence>
<sequence length="258" mass="28395">MSSHPTNPIPTPPDSAIPNSIFPGEVFAKTAEFDLYIRQLLPRYDEMLASIARCIPSQAKRILDLGCGTGELSFKVLQRCRDVQVVGVDYSPRMIEFATTKLETAGYRQQWTGIEGDFGDWANHQLSVGGGFDACVSSLAIHHLTDEMKVKLFTKIRESLNPGGVFWNADPVVPESPILSEAYKHIREEWCVKQGTTLTEVRTKTGKSIPYGSSQPDQLVTLAAHLDMLKAAGFKSVAVPWKYYGLAVFGGEKTEGKG</sequence>
<accession>B4VJK9</accession>
<evidence type="ECO:0000313" key="5">
    <source>
        <dbReference type="Proteomes" id="UP000003835"/>
    </source>
</evidence>
<dbReference type="HOGENOM" id="CLU_081790_1_1_3"/>
<evidence type="ECO:0000256" key="1">
    <source>
        <dbReference type="ARBA" id="ARBA00022603"/>
    </source>
</evidence>
<dbReference type="Gene3D" id="3.40.50.150">
    <property type="entry name" value="Vaccinia Virus protein VP39"/>
    <property type="match status" value="1"/>
</dbReference>
<proteinExistence type="predicted"/>
<dbReference type="CDD" id="cd02440">
    <property type="entry name" value="AdoMet_MTases"/>
    <property type="match status" value="1"/>
</dbReference>
<protein>
    <submittedName>
        <fullName evidence="4">Methyltransferase, UbiE/COQ5 family</fullName>
    </submittedName>
</protein>
<organism evidence="4 5">
    <name type="scientific">Coleofasciculus chthonoplastes PCC 7420</name>
    <dbReference type="NCBI Taxonomy" id="118168"/>
    <lineage>
        <taxon>Bacteria</taxon>
        <taxon>Bacillati</taxon>
        <taxon>Cyanobacteriota</taxon>
        <taxon>Cyanophyceae</taxon>
        <taxon>Coleofasciculales</taxon>
        <taxon>Coleofasciculaceae</taxon>
        <taxon>Coleofasciculus</taxon>
    </lineage>
</organism>
<keyword evidence="2 4" id="KW-0808">Transferase</keyword>
<name>B4VJK9_9CYAN</name>
<dbReference type="STRING" id="118168.MC7420_3023"/>
<dbReference type="InterPro" id="IPR029063">
    <property type="entry name" value="SAM-dependent_MTases_sf"/>
</dbReference>
<gene>
    <name evidence="4" type="ORF">MC7420_3023</name>
</gene>
<dbReference type="PANTHER" id="PTHR43861">
    <property type="entry name" value="TRANS-ACONITATE 2-METHYLTRANSFERASE-RELATED"/>
    <property type="match status" value="1"/>
</dbReference>
<dbReference type="InterPro" id="IPR041698">
    <property type="entry name" value="Methyltransf_25"/>
</dbReference>
<keyword evidence="1 4" id="KW-0489">Methyltransferase</keyword>
<dbReference type="GO" id="GO:0008168">
    <property type="term" value="F:methyltransferase activity"/>
    <property type="evidence" value="ECO:0007669"/>
    <property type="project" value="UniProtKB-KW"/>
</dbReference>
<dbReference type="Proteomes" id="UP000003835">
    <property type="component" value="Unassembled WGS sequence"/>
</dbReference>
<dbReference type="AlphaFoldDB" id="B4VJK9"/>
<evidence type="ECO:0000313" key="4">
    <source>
        <dbReference type="EMBL" id="EDX77699.1"/>
    </source>
</evidence>
<dbReference type="eggNOG" id="COG2226">
    <property type="taxonomic scope" value="Bacteria"/>
</dbReference>